<dbReference type="RefSeq" id="WP_067593283.1">
    <property type="nucleotide sequence ID" value="NZ_JAAGNC010000137.1"/>
</dbReference>
<evidence type="ECO:0000256" key="1">
    <source>
        <dbReference type="SAM" id="MobiDB-lite"/>
    </source>
</evidence>
<dbReference type="EMBL" id="JAAGNC010000137">
    <property type="protein sequence ID" value="NEC59152.1"/>
    <property type="molecule type" value="Genomic_DNA"/>
</dbReference>
<accession>A0ABX0BU56</accession>
<name>A0ABX0BU56_9PSEU</name>
<evidence type="ECO:0000313" key="2">
    <source>
        <dbReference type="EMBL" id="NEC59152.1"/>
    </source>
</evidence>
<keyword evidence="3" id="KW-1185">Reference proteome</keyword>
<sequence length="70" mass="7429">MTERLDPYELIADDEWGDAGLLGPSDEVFRARARSTADATGRGRRARRPDPAGGAADVPSEDAREGTDAA</sequence>
<proteinExistence type="predicted"/>
<protein>
    <submittedName>
        <fullName evidence="2">Uncharacterized protein</fullName>
    </submittedName>
</protein>
<feature type="compositionally biased region" description="Basic and acidic residues" evidence="1">
    <location>
        <begin position="61"/>
        <end position="70"/>
    </location>
</feature>
<reference evidence="2 3" key="1">
    <citation type="submission" date="2020-01" db="EMBL/GenBank/DDBJ databases">
        <title>Insect and environment-associated Actinomycetes.</title>
        <authorList>
            <person name="Currrie C."/>
            <person name="Chevrette M."/>
            <person name="Carlson C."/>
            <person name="Stubbendieck R."/>
            <person name="Wendt-Pienkowski E."/>
        </authorList>
    </citation>
    <scope>NUCLEOTIDE SEQUENCE [LARGE SCALE GENOMIC DNA]</scope>
    <source>
        <strain evidence="2 3">SID8386</strain>
    </source>
</reference>
<comment type="caution">
    <text evidence="2">The sequence shown here is derived from an EMBL/GenBank/DDBJ whole genome shotgun (WGS) entry which is preliminary data.</text>
</comment>
<feature type="region of interest" description="Disordered" evidence="1">
    <location>
        <begin position="32"/>
        <end position="70"/>
    </location>
</feature>
<evidence type="ECO:0000313" key="3">
    <source>
        <dbReference type="Proteomes" id="UP000470404"/>
    </source>
</evidence>
<gene>
    <name evidence="2" type="ORF">G3I59_27015</name>
</gene>
<dbReference type="Proteomes" id="UP000470404">
    <property type="component" value="Unassembled WGS sequence"/>
</dbReference>
<organism evidence="2 3">
    <name type="scientific">Amycolatopsis rubida</name>
    <dbReference type="NCBI Taxonomy" id="112413"/>
    <lineage>
        <taxon>Bacteria</taxon>
        <taxon>Bacillati</taxon>
        <taxon>Actinomycetota</taxon>
        <taxon>Actinomycetes</taxon>
        <taxon>Pseudonocardiales</taxon>
        <taxon>Pseudonocardiaceae</taxon>
        <taxon>Amycolatopsis</taxon>
    </lineage>
</organism>